<reference evidence="10" key="2">
    <citation type="journal article" date="2022" name="BMC Genomics">
        <title>Comparative genome analysis of mycobacteria focusing on tRNA and non-coding RNA.</title>
        <authorList>
            <person name="Behra P.R.K."/>
            <person name="Pettersson B.M.F."/>
            <person name="Ramesh M."/>
            <person name="Das S."/>
            <person name="Dasgupta S."/>
            <person name="Kirsebom L.A."/>
        </authorList>
    </citation>
    <scope>NUCLEOTIDE SEQUENCE</scope>
    <source>
        <strain evidence="10">DSM 45406</strain>
    </source>
</reference>
<feature type="transmembrane region" description="Helical" evidence="9">
    <location>
        <begin position="364"/>
        <end position="381"/>
    </location>
</feature>
<protein>
    <submittedName>
        <fullName evidence="10">Sodium:solute symporter</fullName>
    </submittedName>
</protein>
<reference evidence="10" key="1">
    <citation type="submission" date="2020-07" db="EMBL/GenBank/DDBJ databases">
        <authorList>
            <person name="Pettersson B.M.F."/>
            <person name="Behra P.R.K."/>
            <person name="Ramesh M."/>
            <person name="Das S."/>
            <person name="Dasgupta S."/>
            <person name="Kirsebom L.A."/>
        </authorList>
    </citation>
    <scope>NUCLEOTIDE SEQUENCE</scope>
    <source>
        <strain evidence="10">DSM 45406</strain>
    </source>
</reference>
<dbReference type="Proteomes" id="UP001140272">
    <property type="component" value="Unassembled WGS sequence"/>
</dbReference>
<dbReference type="GO" id="GO:0005886">
    <property type="term" value="C:plasma membrane"/>
    <property type="evidence" value="ECO:0007669"/>
    <property type="project" value="TreeGrafter"/>
</dbReference>
<feature type="transmembrane region" description="Helical" evidence="9">
    <location>
        <begin position="444"/>
        <end position="462"/>
    </location>
</feature>
<proteinExistence type="inferred from homology"/>
<gene>
    <name evidence="10" type="ORF">H7H73_21915</name>
</gene>
<feature type="transmembrane region" description="Helical" evidence="9">
    <location>
        <begin position="153"/>
        <end position="175"/>
    </location>
</feature>
<evidence type="ECO:0000256" key="4">
    <source>
        <dbReference type="ARBA" id="ARBA00022692"/>
    </source>
</evidence>
<dbReference type="Gene3D" id="1.20.1730.10">
    <property type="entry name" value="Sodium/glucose cotransporter"/>
    <property type="match status" value="1"/>
</dbReference>
<evidence type="ECO:0000256" key="3">
    <source>
        <dbReference type="ARBA" id="ARBA00022448"/>
    </source>
</evidence>
<keyword evidence="4 9" id="KW-0812">Transmembrane</keyword>
<dbReference type="AlphaFoldDB" id="A0A9X2YH80"/>
<feature type="transmembrane region" description="Helical" evidence="9">
    <location>
        <begin position="416"/>
        <end position="438"/>
    </location>
</feature>
<dbReference type="EMBL" id="JACKRN010000729">
    <property type="protein sequence ID" value="MCV7072621.1"/>
    <property type="molecule type" value="Genomic_DNA"/>
</dbReference>
<evidence type="ECO:0000256" key="5">
    <source>
        <dbReference type="ARBA" id="ARBA00022989"/>
    </source>
</evidence>
<dbReference type="InterPro" id="IPR001734">
    <property type="entry name" value="Na/solute_symporter"/>
</dbReference>
<evidence type="ECO:0000256" key="6">
    <source>
        <dbReference type="ARBA" id="ARBA00023136"/>
    </source>
</evidence>
<dbReference type="GO" id="GO:0022857">
    <property type="term" value="F:transmembrane transporter activity"/>
    <property type="evidence" value="ECO:0007669"/>
    <property type="project" value="InterPro"/>
</dbReference>
<dbReference type="PANTHER" id="PTHR48086:SF7">
    <property type="entry name" value="SODIUM-SOLUTE SYMPORTER-RELATED"/>
    <property type="match status" value="1"/>
</dbReference>
<evidence type="ECO:0000256" key="2">
    <source>
        <dbReference type="ARBA" id="ARBA00006434"/>
    </source>
</evidence>
<dbReference type="InterPro" id="IPR038377">
    <property type="entry name" value="Na/Glc_symporter_sf"/>
</dbReference>
<feature type="transmembrane region" description="Helical" evidence="9">
    <location>
        <begin position="121"/>
        <end position="147"/>
    </location>
</feature>
<comment type="subcellular location">
    <subcellularLocation>
        <location evidence="1">Membrane</location>
        <topology evidence="1">Multi-pass membrane protein</topology>
    </subcellularLocation>
</comment>
<feature type="transmembrane region" description="Helical" evidence="9">
    <location>
        <begin position="182"/>
        <end position="198"/>
    </location>
</feature>
<keyword evidence="3" id="KW-0813">Transport</keyword>
<feature type="transmembrane region" description="Helical" evidence="9">
    <location>
        <begin position="305"/>
        <end position="329"/>
    </location>
</feature>
<feature type="transmembrane region" description="Helical" evidence="9">
    <location>
        <begin position="218"/>
        <end position="240"/>
    </location>
</feature>
<keyword evidence="6 9" id="KW-0472">Membrane</keyword>
<feature type="transmembrane region" description="Helical" evidence="9">
    <location>
        <begin position="6"/>
        <end position="24"/>
    </location>
</feature>
<dbReference type="CDD" id="cd11479">
    <property type="entry name" value="SLC5sbd_u3"/>
    <property type="match status" value="1"/>
</dbReference>
<feature type="region of interest" description="Disordered" evidence="8">
    <location>
        <begin position="481"/>
        <end position="531"/>
    </location>
</feature>
<evidence type="ECO:0000313" key="10">
    <source>
        <dbReference type="EMBL" id="MCV7072621.1"/>
    </source>
</evidence>
<feature type="compositionally biased region" description="Low complexity" evidence="8">
    <location>
        <begin position="504"/>
        <end position="517"/>
    </location>
</feature>
<sequence length="531" mass="55473">MGKPLDIAIIVVYLLAMLAFGFWGKTRTKDSADFLVAGRRLGPTLYTGTMAAVVLGGASTVGGVGLGYKWGLSGMWLVVSIAVGLLALSLFFAGRIQRLKVYTVAQMLRLRYGMDATSSSGLVMAAYTLMLSVTSTIAYATVFNVLFGTDRTVSVIIGGAVVMLYSSIGGMWSITLTDMVQFILKTIGIFALLLPFTLSKAGGFAGIRERAGDAVFDLGAIGMPTIITFFVVYSFGMLIGQDIWQRVFTARSPQVAKWGGTTAALYCVLYGVAGAVIGMAASTFLPDIEAKDDVYAQIAESILPVGISGLVLAAAVAAMMSTASGALIATATVTRTDVKPLLQRMIGRTPDTDRDAERDVHSDRMYVVVLGIVVIVIAALLNDVVAALTIAYDILVGGLLVAILGGFLWKRATGAGALWSMAVGTVVTLGTMVIVGDVLANEPIYYGLAASLVVYVVASLATPRTSPEVLAEWDARLAGREHATGSTPGSAARPDAGQLTGTMSAAPRRAPSADSSSGIAWLSRSAATRAR</sequence>
<feature type="transmembrane region" description="Helical" evidence="9">
    <location>
        <begin position="45"/>
        <end position="68"/>
    </location>
</feature>
<keyword evidence="5 9" id="KW-1133">Transmembrane helix</keyword>
<comment type="similarity">
    <text evidence="2 7">Belongs to the sodium:solute symporter (SSF) (TC 2.A.21) family.</text>
</comment>
<dbReference type="InterPro" id="IPR050277">
    <property type="entry name" value="Sodium:Solute_Symporter"/>
</dbReference>
<evidence type="ECO:0000313" key="11">
    <source>
        <dbReference type="Proteomes" id="UP001140272"/>
    </source>
</evidence>
<evidence type="ECO:0000256" key="7">
    <source>
        <dbReference type="RuleBase" id="RU362091"/>
    </source>
</evidence>
<evidence type="ECO:0000256" key="8">
    <source>
        <dbReference type="SAM" id="MobiDB-lite"/>
    </source>
</evidence>
<organism evidence="10 11">
    <name type="scientific">Mycolicibacterium rufum</name>
    <dbReference type="NCBI Taxonomy" id="318424"/>
    <lineage>
        <taxon>Bacteria</taxon>
        <taxon>Bacillati</taxon>
        <taxon>Actinomycetota</taxon>
        <taxon>Actinomycetes</taxon>
        <taxon>Mycobacteriales</taxon>
        <taxon>Mycobacteriaceae</taxon>
        <taxon>Mycolicibacterium</taxon>
    </lineage>
</organism>
<feature type="transmembrane region" description="Helical" evidence="9">
    <location>
        <begin position="74"/>
        <end position="93"/>
    </location>
</feature>
<evidence type="ECO:0000256" key="1">
    <source>
        <dbReference type="ARBA" id="ARBA00004141"/>
    </source>
</evidence>
<dbReference type="PANTHER" id="PTHR48086">
    <property type="entry name" value="SODIUM/PROLINE SYMPORTER-RELATED"/>
    <property type="match status" value="1"/>
</dbReference>
<accession>A0A9X2YH80</accession>
<dbReference type="Pfam" id="PF00474">
    <property type="entry name" value="SSF"/>
    <property type="match status" value="1"/>
</dbReference>
<feature type="transmembrane region" description="Helical" evidence="9">
    <location>
        <begin position="387"/>
        <end position="409"/>
    </location>
</feature>
<name>A0A9X2YH80_9MYCO</name>
<dbReference type="PROSITE" id="PS50283">
    <property type="entry name" value="NA_SOLUT_SYMP_3"/>
    <property type="match status" value="1"/>
</dbReference>
<evidence type="ECO:0000256" key="9">
    <source>
        <dbReference type="SAM" id="Phobius"/>
    </source>
</evidence>
<feature type="transmembrane region" description="Helical" evidence="9">
    <location>
        <begin position="261"/>
        <end position="285"/>
    </location>
</feature>
<comment type="caution">
    <text evidence="10">The sequence shown here is derived from an EMBL/GenBank/DDBJ whole genome shotgun (WGS) entry which is preliminary data.</text>
</comment>